<dbReference type="Proteomes" id="UP000241769">
    <property type="component" value="Unassembled WGS sequence"/>
</dbReference>
<organism evidence="2 3">
    <name type="scientific">Planoprotostelium fungivorum</name>
    <dbReference type="NCBI Taxonomy" id="1890364"/>
    <lineage>
        <taxon>Eukaryota</taxon>
        <taxon>Amoebozoa</taxon>
        <taxon>Evosea</taxon>
        <taxon>Variosea</taxon>
        <taxon>Cavosteliida</taxon>
        <taxon>Cavosteliaceae</taxon>
        <taxon>Planoprotostelium</taxon>
    </lineage>
</organism>
<keyword evidence="1" id="KW-0175">Coiled coil</keyword>
<keyword evidence="3" id="KW-1185">Reference proteome</keyword>
<evidence type="ECO:0000313" key="2">
    <source>
        <dbReference type="EMBL" id="PRP77609.1"/>
    </source>
</evidence>
<dbReference type="EMBL" id="MDYQ01000257">
    <property type="protein sequence ID" value="PRP77609.1"/>
    <property type="molecule type" value="Genomic_DNA"/>
</dbReference>
<comment type="caution">
    <text evidence="2">The sequence shown here is derived from an EMBL/GenBank/DDBJ whole genome shotgun (WGS) entry which is preliminary data.</text>
</comment>
<sequence>MSDRKSIALISPYSLERYGQLLLEGFQQLITEGLEAEVHHYFLNQSQSLSDFSTTVPPCDLVLLQLHGSHTEIPVAFERYPVKDNGRVALLLHRPEEILKRLERGLYGDLDVRGTFRRMSCLVLMGPAMCDDYKSFCSRVVSVPHGFFALDDVSTEKKAMRDVACVGAITTFSDMRWVSDVMKMHAKYSEISSNGQGKLLFYITGLFVPYRAYGSTVVVDELQCIRGCLETDPNYPVKIFEITEIEERLNHCTTIQHRSCLIIARSSHDILNSYKRWLMDQSDKGKKMIIVRGNTTSSQMKKIHFELIDFNLQLYRELMNDFKPKVEYSGSLHAAPGLSLPIVFDSPAMTDVLSEGLHTIPVRLAEFKPLNPNEDAKMASDNLWWPDYYYPDFTPAVQEMMRLQENEEEYEELRRKELDAARELTFKHFVTNIRQCYGEESCERDRCLCVLGESDPPAPYDMTQTDQACKPLTVQSIAESLSQFDPGIRIDLSARLSLILTVDVISTVLDMAREGKLASLVFCKKSGEKVFAPALQNQDYARVAESIPSRDRHELLRRVLSSREYRLQMAEWNIKCREIQEKMAVEMWNEGRVSTERYFISTETTISTDGRDSMQMLEELEGEMKTDWMDCLREQADKRRRELDNERESIQRATNTLKRECSDLSSLIQR</sequence>
<dbReference type="InParanoid" id="A0A2P6N0W5"/>
<evidence type="ECO:0000313" key="3">
    <source>
        <dbReference type="Proteomes" id="UP000241769"/>
    </source>
</evidence>
<feature type="coiled-coil region" evidence="1">
    <location>
        <begin position="629"/>
        <end position="660"/>
    </location>
</feature>
<feature type="coiled-coil region" evidence="1">
    <location>
        <begin position="396"/>
        <end position="423"/>
    </location>
</feature>
<reference evidence="2 3" key="1">
    <citation type="journal article" date="2018" name="Genome Biol. Evol.">
        <title>Multiple Roots of Fruiting Body Formation in Amoebozoa.</title>
        <authorList>
            <person name="Hillmann F."/>
            <person name="Forbes G."/>
            <person name="Novohradska S."/>
            <person name="Ferling I."/>
            <person name="Riege K."/>
            <person name="Groth M."/>
            <person name="Westermann M."/>
            <person name="Marz M."/>
            <person name="Spaller T."/>
            <person name="Winckler T."/>
            <person name="Schaap P."/>
            <person name="Glockner G."/>
        </authorList>
    </citation>
    <scope>NUCLEOTIDE SEQUENCE [LARGE SCALE GENOMIC DNA]</scope>
    <source>
        <strain evidence="2 3">Jena</strain>
    </source>
</reference>
<gene>
    <name evidence="2" type="ORF">PROFUN_00470</name>
</gene>
<name>A0A2P6N0W5_9EUKA</name>
<protein>
    <submittedName>
        <fullName evidence="2">Uncharacterized protein</fullName>
    </submittedName>
</protein>
<proteinExistence type="predicted"/>
<accession>A0A2P6N0W5</accession>
<dbReference type="AlphaFoldDB" id="A0A2P6N0W5"/>
<evidence type="ECO:0000256" key="1">
    <source>
        <dbReference type="SAM" id="Coils"/>
    </source>
</evidence>